<dbReference type="OrthoDB" id="5318045at2"/>
<dbReference type="AlphaFoldDB" id="A0A4R6YPT5"/>
<dbReference type="SUPFAM" id="SSF52540">
    <property type="entry name" value="P-loop containing nucleoside triphosphate hydrolases"/>
    <property type="match status" value="1"/>
</dbReference>
<dbReference type="GO" id="GO:0003677">
    <property type="term" value="F:DNA binding"/>
    <property type="evidence" value="ECO:0007669"/>
    <property type="project" value="InterPro"/>
</dbReference>
<dbReference type="GO" id="GO:0031297">
    <property type="term" value="P:replication fork processing"/>
    <property type="evidence" value="ECO:0007669"/>
    <property type="project" value="TreeGrafter"/>
</dbReference>
<keyword evidence="3 12" id="KW-0347">Helicase</keyword>
<dbReference type="GO" id="GO:0016887">
    <property type="term" value="F:ATP hydrolysis activity"/>
    <property type="evidence" value="ECO:0007669"/>
    <property type="project" value="RHEA"/>
</dbReference>
<dbReference type="Proteomes" id="UP000295293">
    <property type="component" value="Unassembled WGS sequence"/>
</dbReference>
<evidence type="ECO:0000259" key="10">
    <source>
        <dbReference type="Pfam" id="PF00580"/>
    </source>
</evidence>
<organism evidence="12 13">
    <name type="scientific">Tahibacter aquaticus</name>
    <dbReference type="NCBI Taxonomy" id="520092"/>
    <lineage>
        <taxon>Bacteria</taxon>
        <taxon>Pseudomonadati</taxon>
        <taxon>Pseudomonadota</taxon>
        <taxon>Gammaproteobacteria</taxon>
        <taxon>Lysobacterales</taxon>
        <taxon>Rhodanobacteraceae</taxon>
        <taxon>Tahibacter</taxon>
    </lineage>
</organism>
<feature type="compositionally biased region" description="Low complexity" evidence="9">
    <location>
        <begin position="72"/>
        <end position="96"/>
    </location>
</feature>
<keyword evidence="4" id="KW-0067">ATP-binding</keyword>
<keyword evidence="2" id="KW-0378">Hydrolase</keyword>
<dbReference type="EC" id="5.6.2.4" evidence="7"/>
<evidence type="ECO:0000256" key="5">
    <source>
        <dbReference type="ARBA" id="ARBA00023235"/>
    </source>
</evidence>
<dbReference type="Pfam" id="PF13361">
    <property type="entry name" value="UvrD_C"/>
    <property type="match status" value="1"/>
</dbReference>
<feature type="domain" description="UvrD-like helicase ATP-binding" evidence="10">
    <location>
        <begin position="336"/>
        <end position="379"/>
    </location>
</feature>
<evidence type="ECO:0000313" key="13">
    <source>
        <dbReference type="Proteomes" id="UP000295293"/>
    </source>
</evidence>
<comment type="catalytic activity">
    <reaction evidence="6">
        <text>Couples ATP hydrolysis with the unwinding of duplex DNA by translocating in the 3'-5' direction.</text>
        <dbReference type="EC" id="5.6.2.4"/>
    </reaction>
</comment>
<evidence type="ECO:0000256" key="2">
    <source>
        <dbReference type="ARBA" id="ARBA00022801"/>
    </source>
</evidence>
<feature type="compositionally biased region" description="Low complexity" evidence="9">
    <location>
        <begin position="104"/>
        <end position="120"/>
    </location>
</feature>
<feature type="domain" description="UvrD-like helicase C-terminal" evidence="11">
    <location>
        <begin position="536"/>
        <end position="597"/>
    </location>
</feature>
<name>A0A4R6YPT5_9GAMM</name>
<dbReference type="InterPro" id="IPR014017">
    <property type="entry name" value="DNA_helicase_UvrD-like_C"/>
</dbReference>
<dbReference type="InterPro" id="IPR014016">
    <property type="entry name" value="UvrD-like_ATP-bd"/>
</dbReference>
<keyword evidence="1" id="KW-0547">Nucleotide-binding</keyword>
<dbReference type="GO" id="GO:0000724">
    <property type="term" value="P:double-strand break repair via homologous recombination"/>
    <property type="evidence" value="ECO:0007669"/>
    <property type="project" value="TreeGrafter"/>
</dbReference>
<evidence type="ECO:0000313" key="12">
    <source>
        <dbReference type="EMBL" id="TDR39629.1"/>
    </source>
</evidence>
<proteinExistence type="predicted"/>
<sequence>MNATTPRPFVSCSFEQLETHFKNAKRAGNAAVLRDLQHELTFRHKNRHTPGLAAQVIAALSSPPPARRAPAERTAPAPAPAPTSTRPAATPRVPSRAAPPPPARASAAPAPRTASARQSPAPRPPSRGRTGLRPTDEQQQALDAFERGDSLKINAYAGAGKTSTLKLLANSTGRCGQYIAFNKAIVADTQGAFPPTVDCSTLHSLAYRATAPGYHGSISKLTGRINANELAQAFDLKPQAFGPDLVLAPRSQAFLFLDTVRRFAQSAEPTILPEHVPPHGALRAASPAVLRAVQAHAVAGAQKLWGRMVSATDLMPLGHDGYLKLWALSQPLLGADFILLDEAQDTNPVVLGVLADQEAQMVYVGDKYQQIYEWRGAVNAMETIRTDAEVQLTLSFRFGEAIADLASKVLRQLGATAPIQGNPKVRSRIGPGEPDAVLARSNASTMNAVIEALDSRQAPHLVGGTKELKALLRGVVALRAGQPCDVPDFFGFANWDEVVEFARSEEGAHLLTFVNLVESLGERRLLWALGRTVDEERADLMISTGHKAKGREWKSVRLLDDFMRSKPMARDRENPGPDPAELRLLYVALTRAKVALQVPDSLLSLIGSN</sequence>
<evidence type="ECO:0000256" key="9">
    <source>
        <dbReference type="SAM" id="MobiDB-lite"/>
    </source>
</evidence>
<reference evidence="12 13" key="1">
    <citation type="submission" date="2019-03" db="EMBL/GenBank/DDBJ databases">
        <title>Genomic Encyclopedia of Type Strains, Phase IV (KMG-IV): sequencing the most valuable type-strain genomes for metagenomic binning, comparative biology and taxonomic classification.</title>
        <authorList>
            <person name="Goeker M."/>
        </authorList>
    </citation>
    <scope>NUCLEOTIDE SEQUENCE [LARGE SCALE GENOMIC DNA]</scope>
    <source>
        <strain evidence="12 13">DSM 21667</strain>
    </source>
</reference>
<accession>A0A4R6YPT5</accession>
<dbReference type="EMBL" id="SNZH01000015">
    <property type="protein sequence ID" value="TDR39629.1"/>
    <property type="molecule type" value="Genomic_DNA"/>
</dbReference>
<evidence type="ECO:0000256" key="7">
    <source>
        <dbReference type="ARBA" id="ARBA00034808"/>
    </source>
</evidence>
<dbReference type="Gene3D" id="3.40.50.300">
    <property type="entry name" value="P-loop containing nucleotide triphosphate hydrolases"/>
    <property type="match status" value="2"/>
</dbReference>
<evidence type="ECO:0000259" key="11">
    <source>
        <dbReference type="Pfam" id="PF13361"/>
    </source>
</evidence>
<gene>
    <name evidence="12" type="ORF">DFR29_11517</name>
</gene>
<keyword evidence="13" id="KW-1185">Reference proteome</keyword>
<comment type="catalytic activity">
    <reaction evidence="8">
        <text>ATP + H2O = ADP + phosphate + H(+)</text>
        <dbReference type="Rhea" id="RHEA:13065"/>
        <dbReference type="ChEBI" id="CHEBI:15377"/>
        <dbReference type="ChEBI" id="CHEBI:15378"/>
        <dbReference type="ChEBI" id="CHEBI:30616"/>
        <dbReference type="ChEBI" id="CHEBI:43474"/>
        <dbReference type="ChEBI" id="CHEBI:456216"/>
        <dbReference type="EC" id="5.6.2.4"/>
    </reaction>
</comment>
<dbReference type="InterPro" id="IPR027417">
    <property type="entry name" value="P-loop_NTPase"/>
</dbReference>
<dbReference type="PANTHER" id="PTHR11070">
    <property type="entry name" value="UVRD / RECB / PCRA DNA HELICASE FAMILY MEMBER"/>
    <property type="match status" value="1"/>
</dbReference>
<dbReference type="GO" id="GO:0005524">
    <property type="term" value="F:ATP binding"/>
    <property type="evidence" value="ECO:0007669"/>
    <property type="project" value="UniProtKB-KW"/>
</dbReference>
<evidence type="ECO:0000256" key="4">
    <source>
        <dbReference type="ARBA" id="ARBA00022840"/>
    </source>
</evidence>
<evidence type="ECO:0000256" key="3">
    <source>
        <dbReference type="ARBA" id="ARBA00022806"/>
    </source>
</evidence>
<comment type="caution">
    <text evidence="12">The sequence shown here is derived from an EMBL/GenBank/DDBJ whole genome shotgun (WGS) entry which is preliminary data.</text>
</comment>
<protein>
    <recommendedName>
        <fullName evidence="7">DNA 3'-5' helicase</fullName>
        <ecNumber evidence="7">5.6.2.4</ecNumber>
    </recommendedName>
</protein>
<evidence type="ECO:0000256" key="1">
    <source>
        <dbReference type="ARBA" id="ARBA00022741"/>
    </source>
</evidence>
<evidence type="ECO:0000256" key="8">
    <source>
        <dbReference type="ARBA" id="ARBA00048988"/>
    </source>
</evidence>
<dbReference type="Pfam" id="PF00580">
    <property type="entry name" value="UvrD-helicase"/>
    <property type="match status" value="1"/>
</dbReference>
<keyword evidence="5" id="KW-0413">Isomerase</keyword>
<dbReference type="GO" id="GO:0043138">
    <property type="term" value="F:3'-5' DNA helicase activity"/>
    <property type="evidence" value="ECO:0007669"/>
    <property type="project" value="UniProtKB-EC"/>
</dbReference>
<dbReference type="InterPro" id="IPR000212">
    <property type="entry name" value="DNA_helicase_UvrD/REP"/>
</dbReference>
<dbReference type="PANTHER" id="PTHR11070:SF30">
    <property type="entry name" value="F-BOX DNA HELICASE 1"/>
    <property type="match status" value="1"/>
</dbReference>
<evidence type="ECO:0000256" key="6">
    <source>
        <dbReference type="ARBA" id="ARBA00034617"/>
    </source>
</evidence>
<feature type="region of interest" description="Disordered" evidence="9">
    <location>
        <begin position="62"/>
        <end position="135"/>
    </location>
</feature>